<dbReference type="CDD" id="cd06691">
    <property type="entry name" value="PDZ1_Par3-like"/>
    <property type="match status" value="1"/>
</dbReference>
<comment type="similarity">
    <text evidence="3">Belongs to the PAR3 family.</text>
</comment>
<feature type="domain" description="PDZ" evidence="12">
    <location>
        <begin position="575"/>
        <end position="650"/>
    </location>
</feature>
<dbReference type="GO" id="GO:0016324">
    <property type="term" value="C:apical plasma membrane"/>
    <property type="evidence" value="ECO:0007669"/>
    <property type="project" value="TreeGrafter"/>
</dbReference>
<dbReference type="GO" id="GO:0012505">
    <property type="term" value="C:endomembrane system"/>
    <property type="evidence" value="ECO:0007669"/>
    <property type="project" value="UniProtKB-SubCell"/>
</dbReference>
<dbReference type="CDD" id="cd23058">
    <property type="entry name" value="PDZ2_Par3-like"/>
    <property type="match status" value="1"/>
</dbReference>
<reference evidence="13" key="1">
    <citation type="submission" date="2025-08" db="UniProtKB">
        <authorList>
            <consortium name="Ensembl"/>
        </authorList>
    </citation>
    <scope>IDENTIFICATION</scope>
</reference>
<evidence type="ECO:0000313" key="13">
    <source>
        <dbReference type="Ensembl" id="ENSMMOP00000007188.1"/>
    </source>
</evidence>
<dbReference type="Ensembl" id="ENSMMOT00000007323.1">
    <property type="protein sequence ID" value="ENSMMOP00000007188.1"/>
    <property type="gene ID" value="ENSMMOG00000005578.1"/>
</dbReference>
<dbReference type="GO" id="GO:0007155">
    <property type="term" value="P:cell adhesion"/>
    <property type="evidence" value="ECO:0007669"/>
    <property type="project" value="TreeGrafter"/>
</dbReference>
<dbReference type="PANTHER" id="PTHR16484:SF10">
    <property type="entry name" value="PARTITIONING DEFECTIVE 3 HOMOLOG"/>
    <property type="match status" value="1"/>
</dbReference>
<evidence type="ECO:0000256" key="6">
    <source>
        <dbReference type="ARBA" id="ARBA00022618"/>
    </source>
</evidence>
<dbReference type="CDD" id="cd23059">
    <property type="entry name" value="PDZ3_Par3-like"/>
    <property type="match status" value="1"/>
</dbReference>
<evidence type="ECO:0000313" key="14">
    <source>
        <dbReference type="Proteomes" id="UP000261620"/>
    </source>
</evidence>
<feature type="domain" description="PDZ" evidence="12">
    <location>
        <begin position="264"/>
        <end position="339"/>
    </location>
</feature>
<name>A0A3Q3VZU4_MOLML</name>
<feature type="compositionally biased region" description="Polar residues" evidence="11">
    <location>
        <begin position="1272"/>
        <end position="1291"/>
    </location>
</feature>
<evidence type="ECO:0000256" key="9">
    <source>
        <dbReference type="ARBA" id="ARBA00023136"/>
    </source>
</evidence>
<evidence type="ECO:0000259" key="12">
    <source>
        <dbReference type="PROSITE" id="PS50106"/>
    </source>
</evidence>
<keyword evidence="14" id="KW-1185">Reference proteome</keyword>
<feature type="region of interest" description="Disordered" evidence="11">
    <location>
        <begin position="80"/>
        <end position="99"/>
    </location>
</feature>
<dbReference type="Proteomes" id="UP000261620">
    <property type="component" value="Unplaced"/>
</dbReference>
<dbReference type="FunFam" id="2.30.42.10:FF:000078">
    <property type="entry name" value="Partitioning defective 3 homolog B"/>
    <property type="match status" value="1"/>
</dbReference>
<keyword evidence="6" id="KW-0132">Cell division</keyword>
<feature type="compositionally biased region" description="Low complexity" evidence="11">
    <location>
        <begin position="929"/>
        <end position="941"/>
    </location>
</feature>
<dbReference type="FunFam" id="3.10.20.90:FF:000017">
    <property type="entry name" value="partitioning defective 3 homolog isoform X2"/>
    <property type="match status" value="1"/>
</dbReference>
<dbReference type="GO" id="GO:0005923">
    <property type="term" value="C:bicellular tight junction"/>
    <property type="evidence" value="ECO:0007669"/>
    <property type="project" value="UniProtKB-SubCell"/>
</dbReference>
<accession>A0A3Q3VZU4</accession>
<evidence type="ECO:0000256" key="11">
    <source>
        <dbReference type="SAM" id="MobiDB-lite"/>
    </source>
</evidence>
<keyword evidence="5" id="KW-0597">Phosphoprotein</keyword>
<feature type="region of interest" description="Disordered" evidence="11">
    <location>
        <begin position="1255"/>
        <end position="1334"/>
    </location>
</feature>
<feature type="region of interest" description="Disordered" evidence="11">
    <location>
        <begin position="363"/>
        <end position="414"/>
    </location>
</feature>
<feature type="region of interest" description="Disordered" evidence="11">
    <location>
        <begin position="904"/>
        <end position="1030"/>
    </location>
</feature>
<dbReference type="GO" id="GO:0005912">
    <property type="term" value="C:adherens junction"/>
    <property type="evidence" value="ECO:0007669"/>
    <property type="project" value="TreeGrafter"/>
</dbReference>
<keyword evidence="7" id="KW-0677">Repeat</keyword>
<evidence type="ECO:0000256" key="10">
    <source>
        <dbReference type="ARBA" id="ARBA00023306"/>
    </source>
</evidence>
<keyword evidence="4" id="KW-0796">Tight junction</keyword>
<keyword evidence="10" id="KW-0131">Cell cycle</keyword>
<keyword evidence="9" id="KW-0472">Membrane</keyword>
<dbReference type="Pfam" id="PF12053">
    <property type="entry name" value="Par3_HAL_N_term"/>
    <property type="match status" value="1"/>
</dbReference>
<evidence type="ECO:0000256" key="7">
    <source>
        <dbReference type="ARBA" id="ARBA00022737"/>
    </source>
</evidence>
<dbReference type="InterPro" id="IPR036034">
    <property type="entry name" value="PDZ_sf"/>
</dbReference>
<dbReference type="InterPro" id="IPR001478">
    <property type="entry name" value="PDZ"/>
</dbReference>
<keyword evidence="8" id="KW-0965">Cell junction</keyword>
<feature type="compositionally biased region" description="Polar residues" evidence="11">
    <location>
        <begin position="1181"/>
        <end position="1205"/>
    </location>
</feature>
<feature type="compositionally biased region" description="Basic and acidic residues" evidence="11">
    <location>
        <begin position="1002"/>
        <end position="1023"/>
    </location>
</feature>
<dbReference type="GO" id="GO:0035091">
    <property type="term" value="F:phosphatidylinositol binding"/>
    <property type="evidence" value="ECO:0007669"/>
    <property type="project" value="TreeGrafter"/>
</dbReference>
<dbReference type="SUPFAM" id="SSF50156">
    <property type="entry name" value="PDZ domain-like"/>
    <property type="match status" value="3"/>
</dbReference>
<feature type="compositionally biased region" description="Polar residues" evidence="11">
    <location>
        <begin position="1145"/>
        <end position="1155"/>
    </location>
</feature>
<evidence type="ECO:0000256" key="1">
    <source>
        <dbReference type="ARBA" id="ARBA00004308"/>
    </source>
</evidence>
<dbReference type="STRING" id="94237.ENSMMOP00000007188"/>
<evidence type="ECO:0000256" key="5">
    <source>
        <dbReference type="ARBA" id="ARBA00022553"/>
    </source>
</evidence>
<evidence type="ECO:0000256" key="8">
    <source>
        <dbReference type="ARBA" id="ARBA00022949"/>
    </source>
</evidence>
<dbReference type="Gene3D" id="3.10.20.90">
    <property type="entry name" value="Phosphatidylinositol 3-kinase Catalytic Subunit, Chain A, domain 1"/>
    <property type="match status" value="1"/>
</dbReference>
<protein>
    <recommendedName>
        <fullName evidence="12">PDZ domain-containing protein</fullName>
    </recommendedName>
</protein>
<dbReference type="PANTHER" id="PTHR16484">
    <property type="entry name" value="PARTITIONING DEFECTIVE 3 RELATED"/>
    <property type="match status" value="1"/>
</dbReference>
<evidence type="ECO:0000256" key="4">
    <source>
        <dbReference type="ARBA" id="ARBA00022427"/>
    </source>
</evidence>
<dbReference type="InterPro" id="IPR052213">
    <property type="entry name" value="PAR3"/>
</dbReference>
<dbReference type="GO" id="GO:0051660">
    <property type="term" value="P:establishment of centrosome localization"/>
    <property type="evidence" value="ECO:0007669"/>
    <property type="project" value="TreeGrafter"/>
</dbReference>
<dbReference type="OMA" id="PWIHELS"/>
<feature type="compositionally biased region" description="Basic and acidic residues" evidence="11">
    <location>
        <begin position="954"/>
        <end position="981"/>
    </location>
</feature>
<evidence type="ECO:0000256" key="3">
    <source>
        <dbReference type="ARBA" id="ARBA00005358"/>
    </source>
</evidence>
<proteinExistence type="inferred from homology"/>
<evidence type="ECO:0000256" key="2">
    <source>
        <dbReference type="ARBA" id="ARBA00004435"/>
    </source>
</evidence>
<feature type="region of interest" description="Disordered" evidence="11">
    <location>
        <begin position="1171"/>
        <end position="1206"/>
    </location>
</feature>
<dbReference type="Pfam" id="PF00595">
    <property type="entry name" value="PDZ"/>
    <property type="match status" value="3"/>
</dbReference>
<feature type="compositionally biased region" description="Acidic residues" evidence="11">
    <location>
        <begin position="913"/>
        <end position="927"/>
    </location>
</feature>
<dbReference type="InterPro" id="IPR021922">
    <property type="entry name" value="Par3/HAL_N"/>
</dbReference>
<organism evidence="13 14">
    <name type="scientific">Mola mola</name>
    <name type="common">Ocean sunfish</name>
    <name type="synonym">Tetraodon mola</name>
    <dbReference type="NCBI Taxonomy" id="94237"/>
    <lineage>
        <taxon>Eukaryota</taxon>
        <taxon>Metazoa</taxon>
        <taxon>Chordata</taxon>
        <taxon>Craniata</taxon>
        <taxon>Vertebrata</taxon>
        <taxon>Euteleostomi</taxon>
        <taxon>Actinopterygii</taxon>
        <taxon>Neopterygii</taxon>
        <taxon>Teleostei</taxon>
        <taxon>Neoteleostei</taxon>
        <taxon>Acanthomorphata</taxon>
        <taxon>Eupercaria</taxon>
        <taxon>Tetraodontiformes</taxon>
        <taxon>Molidae</taxon>
        <taxon>Mola</taxon>
    </lineage>
</organism>
<dbReference type="Gene3D" id="2.30.42.10">
    <property type="match status" value="3"/>
</dbReference>
<dbReference type="GO" id="GO:0051301">
    <property type="term" value="P:cell division"/>
    <property type="evidence" value="ECO:0007669"/>
    <property type="project" value="UniProtKB-KW"/>
</dbReference>
<feature type="region of interest" description="Disordered" evidence="11">
    <location>
        <begin position="1145"/>
        <end position="1164"/>
    </location>
</feature>
<dbReference type="GO" id="GO:0000226">
    <property type="term" value="P:microtubule cytoskeleton organization"/>
    <property type="evidence" value="ECO:0007669"/>
    <property type="project" value="TreeGrafter"/>
</dbReference>
<dbReference type="FunFam" id="2.30.42.10:FF:000011">
    <property type="entry name" value="partitioning defective 3 homolog isoform X1"/>
    <property type="match status" value="1"/>
</dbReference>
<dbReference type="GO" id="GO:0030010">
    <property type="term" value="P:establishment of cell polarity"/>
    <property type="evidence" value="ECO:0007669"/>
    <property type="project" value="TreeGrafter"/>
</dbReference>
<feature type="compositionally biased region" description="Basic and acidic residues" evidence="11">
    <location>
        <begin position="1325"/>
        <end position="1334"/>
    </location>
</feature>
<dbReference type="PROSITE" id="PS50106">
    <property type="entry name" value="PDZ"/>
    <property type="match status" value="3"/>
</dbReference>
<feature type="region of interest" description="Disordered" evidence="11">
    <location>
        <begin position="1064"/>
        <end position="1118"/>
    </location>
</feature>
<dbReference type="GO" id="GO:0008104">
    <property type="term" value="P:intracellular protein localization"/>
    <property type="evidence" value="ECO:0007669"/>
    <property type="project" value="TreeGrafter"/>
</dbReference>
<feature type="region of interest" description="Disordered" evidence="11">
    <location>
        <begin position="138"/>
        <end position="163"/>
    </location>
</feature>
<sequence length="1334" mass="148379">MKVTVCFGRTRVVVPCGDGNITVSDLIEQAAMRYKKAIAKDPNYWVQVHRLEHGDGGILDVDDMLCDVVDDKDRLVAVYEEQDPHNGGDGTSASSTGTQSPEIFVNELSSTSAFQPYQANSEIEVTPTALRSNMPLHVRRSSDPSLAGLPPGEIVPEEPSRKTQTRWSTNAGFQKHNHKANISTGTRGHAYRSLPRDASGWTTQFQREMTRSSLSANHPIVDRWLDRQEQVWKKQERRIERTEPVGRADSSLEHSPVLSLESMLKPVEVSNEGGPLGIHVVPFSVQDVRTQGLLVKRLEHGGKAEQEGLFKESDCIVRINQGDIRNLRFEQAQNIFKQAMRRPVILFHVVPAAMKRQYELLSGHSSELSPPQSSRVRFSQNPQQPGDRSSLVGGPTSRSGPQPGLNHITPEPNQRYTMLPHSLVSRTSSAPSPSLQRRISTNTSTTSYLKNKGRRFNIQLRKGPEGLGFSITSRDVPIGGSAPIYVKNILPRGAAIHDGRLKAGDQLLEVSGVDLNGKTQEEVVALLRASPMDGMVNLLVIRQEDSLLPREVVSIQPEDDMVLTSDLRQEFMTFEIPLNDSGSAGLGVSVKGTRSKENHTDLGIFVKSIINGGAASKDGRLRVNDQLFAVNGESLHGMTNQDAMETLRKSMSVEGNKRGMIQLIVARLISKNNEEAPGSPPVAENPVNSPLENHERRISHSLYDTIDGSDHGSTPLPNMIGRIGNYQLSPTVNMPQDDIVMIEDDRQAPLPAHLSDQSSSSSHDDIGYLGENPMPWIHELSLSPDADPNNSFQREGFGRQSMSEKRTKQYENASQLDIVRTRKSKSMDLGKCCMAPLSLFPCSKGLEQEVGPCLGLKKSSSLESLQTAVAEATLNGEIDVNRPHSRIVRGRGCNESFRAAIDKSYETPGVTAGEDENSIETLDEDTEGSSRSGRESMSASGDLNVGPGLNGNLSKDDKQKDRDKTGGKERKKSERDKDKDKNKAKKGVLKGLGDMFRFGRHRRDERPEERMERKGSSKSKVEDMQASEEETLRMRLEQERIQTKMRELREKQAKEREYAEIQDVVSRTFSSDEEHTYAGIGSPPDNGPPLEALYAQVNKPRNGRPAVPDRGMAHSNHDRIQRLRHEFQQARQEEDLEDHRHTYSFNQPWVSNGTDAPSGRHSVTVDTQVQKEEQEDRDDFQQAQRQYSSLPRQPHKNPNTVSQGSWDKAYMPIEGFQTSNENARFSGGQGSRNGYLGTSSFNARVLLETQELLRQEQRRREQETNRARPSPAQVTPSSSNYDHNRDNSQAPGSVPVQAPPQSKGPYRQDVPPSPSQLAKLNRFQGSEKGRLFYS</sequence>
<comment type="subcellular location">
    <subcellularLocation>
        <location evidence="2">Cell junction</location>
        <location evidence="2">Tight junction</location>
    </subcellularLocation>
    <subcellularLocation>
        <location evidence="1">Endomembrane system</location>
    </subcellularLocation>
</comment>
<dbReference type="SMART" id="SM00228">
    <property type="entry name" value="PDZ"/>
    <property type="match status" value="3"/>
</dbReference>
<feature type="compositionally biased region" description="Polar residues" evidence="11">
    <location>
        <begin position="363"/>
        <end position="387"/>
    </location>
</feature>
<dbReference type="GO" id="GO:0005938">
    <property type="term" value="C:cell cortex"/>
    <property type="evidence" value="ECO:0007669"/>
    <property type="project" value="TreeGrafter"/>
</dbReference>
<reference evidence="13" key="2">
    <citation type="submission" date="2025-09" db="UniProtKB">
        <authorList>
            <consortium name="Ensembl"/>
        </authorList>
    </citation>
    <scope>IDENTIFICATION</scope>
</reference>
<feature type="domain" description="PDZ" evidence="12">
    <location>
        <begin position="457"/>
        <end position="531"/>
    </location>
</feature>
<feature type="region of interest" description="Disordered" evidence="11">
    <location>
        <begin position="785"/>
        <end position="813"/>
    </location>
</feature>
<dbReference type="GO" id="GO:0045197">
    <property type="term" value="P:establishment or maintenance of epithelial cell apical/basal polarity"/>
    <property type="evidence" value="ECO:0007669"/>
    <property type="project" value="TreeGrafter"/>
</dbReference>
<feature type="compositionally biased region" description="Basic and acidic residues" evidence="11">
    <location>
        <begin position="1255"/>
        <end position="1266"/>
    </location>
</feature>